<keyword evidence="1" id="KW-0812">Transmembrane</keyword>
<evidence type="ECO:0000313" key="3">
    <source>
        <dbReference type="WBParaSite" id="nRc.2.0.1.t06482-RA"/>
    </source>
</evidence>
<keyword evidence="2" id="KW-1185">Reference proteome</keyword>
<evidence type="ECO:0000313" key="2">
    <source>
        <dbReference type="Proteomes" id="UP000887565"/>
    </source>
</evidence>
<feature type="transmembrane region" description="Helical" evidence="1">
    <location>
        <begin position="14"/>
        <end position="43"/>
    </location>
</feature>
<organism evidence="2 3">
    <name type="scientific">Romanomermis culicivorax</name>
    <name type="common">Nematode worm</name>
    <dbReference type="NCBI Taxonomy" id="13658"/>
    <lineage>
        <taxon>Eukaryota</taxon>
        <taxon>Metazoa</taxon>
        <taxon>Ecdysozoa</taxon>
        <taxon>Nematoda</taxon>
        <taxon>Enoplea</taxon>
        <taxon>Dorylaimia</taxon>
        <taxon>Mermithida</taxon>
        <taxon>Mermithoidea</taxon>
        <taxon>Mermithidae</taxon>
        <taxon>Romanomermis</taxon>
    </lineage>
</organism>
<keyword evidence="1" id="KW-0472">Membrane</keyword>
<reference evidence="3" key="1">
    <citation type="submission" date="2022-11" db="UniProtKB">
        <authorList>
            <consortium name="WormBaseParasite"/>
        </authorList>
    </citation>
    <scope>IDENTIFICATION</scope>
</reference>
<name>A0A915HY37_ROMCU</name>
<sequence length="72" mass="7261">MVAMMASIGWGSRLLLIVAGVAVFLAIAVIVITMGITGIVMAIETNGMRMVRIAAVVCSITAAGGGSEGLRP</sequence>
<keyword evidence="1" id="KW-1133">Transmembrane helix</keyword>
<evidence type="ECO:0000256" key="1">
    <source>
        <dbReference type="SAM" id="Phobius"/>
    </source>
</evidence>
<dbReference type="AlphaFoldDB" id="A0A915HY37"/>
<proteinExistence type="predicted"/>
<dbReference type="Proteomes" id="UP000887565">
    <property type="component" value="Unplaced"/>
</dbReference>
<protein>
    <submittedName>
        <fullName evidence="3">Uncharacterized protein</fullName>
    </submittedName>
</protein>
<dbReference type="WBParaSite" id="nRc.2.0.1.t06482-RA">
    <property type="protein sequence ID" value="nRc.2.0.1.t06482-RA"/>
    <property type="gene ID" value="nRc.2.0.1.g06482"/>
</dbReference>
<accession>A0A915HY37</accession>